<comment type="caution">
    <text evidence="2">The sequence shown here is derived from an EMBL/GenBank/DDBJ whole genome shotgun (WGS) entry which is preliminary data.</text>
</comment>
<proteinExistence type="predicted"/>
<dbReference type="EMBL" id="MLJW01000652">
    <property type="protein sequence ID" value="OIQ84016.1"/>
    <property type="molecule type" value="Genomic_DNA"/>
</dbReference>
<dbReference type="InterPro" id="IPR018692">
    <property type="entry name" value="DUF2189"/>
</dbReference>
<feature type="transmembrane region" description="Helical" evidence="1">
    <location>
        <begin position="166"/>
        <end position="193"/>
    </location>
</feature>
<feature type="transmembrane region" description="Helical" evidence="1">
    <location>
        <begin position="213"/>
        <end position="246"/>
    </location>
</feature>
<protein>
    <recommendedName>
        <fullName evidence="3">Integral membrane protein</fullName>
    </recommendedName>
</protein>
<feature type="transmembrane region" description="Helical" evidence="1">
    <location>
        <begin position="111"/>
        <end position="133"/>
    </location>
</feature>
<sequence>MSPEEAQREPLAHERRQRVAVCALSWRDPLRWLRAGWHDMLRCPRVSLSYGLMFTAVTWALGLTFLRDPEYTLMLASTVLLLGPALAMGLIQASRSHERGERPLLRPCLVVWWRARSSVALFSGLLLVIELLWARSAMLIFALFFDTMAPSGNALQILLDPANLEFVLAYAVVTALFGSIAFGVAAVSIPLMLDRPVDAITAALTSVRACLEHPWVMALWGVMIASITLLALLPLGAGLMLAWPLVGHASWHAYRGIICPDAGARLERQAAA</sequence>
<feature type="transmembrane region" description="Helical" evidence="1">
    <location>
        <begin position="139"/>
        <end position="159"/>
    </location>
</feature>
<keyword evidence="1" id="KW-0812">Transmembrane</keyword>
<accession>A0A1J5QKN3</accession>
<evidence type="ECO:0000313" key="2">
    <source>
        <dbReference type="EMBL" id="OIQ84016.1"/>
    </source>
</evidence>
<organism evidence="2">
    <name type="scientific">mine drainage metagenome</name>
    <dbReference type="NCBI Taxonomy" id="410659"/>
    <lineage>
        <taxon>unclassified sequences</taxon>
        <taxon>metagenomes</taxon>
        <taxon>ecological metagenomes</taxon>
    </lineage>
</organism>
<name>A0A1J5QKN3_9ZZZZ</name>
<dbReference type="Pfam" id="PF09955">
    <property type="entry name" value="DUF2189"/>
    <property type="match status" value="1"/>
</dbReference>
<keyword evidence="1" id="KW-0472">Membrane</keyword>
<evidence type="ECO:0008006" key="3">
    <source>
        <dbReference type="Google" id="ProtNLM"/>
    </source>
</evidence>
<reference evidence="2" key="1">
    <citation type="submission" date="2016-10" db="EMBL/GenBank/DDBJ databases">
        <title>Sequence of Gallionella enrichment culture.</title>
        <authorList>
            <person name="Poehlein A."/>
            <person name="Muehling M."/>
            <person name="Daniel R."/>
        </authorList>
    </citation>
    <scope>NUCLEOTIDE SEQUENCE</scope>
</reference>
<evidence type="ECO:0000256" key="1">
    <source>
        <dbReference type="SAM" id="Phobius"/>
    </source>
</evidence>
<dbReference type="AlphaFoldDB" id="A0A1J5QKN3"/>
<feature type="transmembrane region" description="Helical" evidence="1">
    <location>
        <begin position="72"/>
        <end position="91"/>
    </location>
</feature>
<keyword evidence="1" id="KW-1133">Transmembrane helix</keyword>
<feature type="transmembrane region" description="Helical" evidence="1">
    <location>
        <begin position="48"/>
        <end position="66"/>
    </location>
</feature>
<gene>
    <name evidence="2" type="ORF">GALL_341690</name>
</gene>